<dbReference type="PROSITE" id="PS00211">
    <property type="entry name" value="ABC_TRANSPORTER_1"/>
    <property type="match status" value="1"/>
</dbReference>
<feature type="domain" description="ABC transporter" evidence="8">
    <location>
        <begin position="352"/>
        <end position="559"/>
    </location>
</feature>
<dbReference type="GO" id="GO:0034040">
    <property type="term" value="F:ATPase-coupled lipid transmembrane transporter activity"/>
    <property type="evidence" value="ECO:0007669"/>
    <property type="project" value="TreeGrafter"/>
</dbReference>
<organism evidence="10">
    <name type="scientific">Acinetobacter haemolyticus</name>
    <dbReference type="NCBI Taxonomy" id="29430"/>
    <lineage>
        <taxon>Bacteria</taxon>
        <taxon>Pseudomonadati</taxon>
        <taxon>Pseudomonadota</taxon>
        <taxon>Gammaproteobacteria</taxon>
        <taxon>Moraxellales</taxon>
        <taxon>Moraxellaceae</taxon>
        <taxon>Acinetobacter</taxon>
    </lineage>
</organism>
<keyword evidence="2 7" id="KW-0812">Transmembrane</keyword>
<feature type="transmembrane region" description="Helical" evidence="7">
    <location>
        <begin position="49"/>
        <end position="68"/>
    </location>
</feature>
<evidence type="ECO:0000256" key="1">
    <source>
        <dbReference type="ARBA" id="ARBA00004651"/>
    </source>
</evidence>
<dbReference type="InterPro" id="IPR036640">
    <property type="entry name" value="ABC1_TM_sf"/>
</dbReference>
<dbReference type="GO" id="GO:0005886">
    <property type="term" value="C:plasma membrane"/>
    <property type="evidence" value="ECO:0007669"/>
    <property type="project" value="UniProtKB-SubCell"/>
</dbReference>
<dbReference type="EMBL" id="AB621369">
    <property type="protein sequence ID" value="BAM45007.1"/>
    <property type="molecule type" value="Genomic_DNA"/>
</dbReference>
<dbReference type="Pfam" id="PF00005">
    <property type="entry name" value="ABC_tran"/>
    <property type="match status" value="1"/>
</dbReference>
<accession>K0J2K4</accession>
<evidence type="ECO:0000256" key="5">
    <source>
        <dbReference type="ARBA" id="ARBA00022989"/>
    </source>
</evidence>
<protein>
    <submittedName>
        <fullName evidence="10">ABC transporter</fullName>
    </submittedName>
</protein>
<feature type="domain" description="ABC transmembrane type-1" evidence="9">
    <location>
        <begin position="50"/>
        <end position="306"/>
    </location>
</feature>
<dbReference type="Pfam" id="PF00664">
    <property type="entry name" value="ABC_membrane"/>
    <property type="match status" value="1"/>
</dbReference>
<evidence type="ECO:0000256" key="2">
    <source>
        <dbReference type="ARBA" id="ARBA00022692"/>
    </source>
</evidence>
<gene>
    <name evidence="10" type="primary">barA</name>
</gene>
<feature type="transmembrane region" description="Helical" evidence="7">
    <location>
        <begin position="263"/>
        <end position="287"/>
    </location>
</feature>
<dbReference type="AlphaFoldDB" id="K0J2K4"/>
<comment type="subcellular location">
    <subcellularLocation>
        <location evidence="1">Cell membrane</location>
        <topology evidence="1">Multi-pass membrane protein</topology>
    </subcellularLocation>
</comment>
<keyword evidence="4" id="KW-0067">ATP-binding</keyword>
<dbReference type="InterPro" id="IPR003593">
    <property type="entry name" value="AAA+_ATPase"/>
</dbReference>
<evidence type="ECO:0000259" key="8">
    <source>
        <dbReference type="PROSITE" id="PS50893"/>
    </source>
</evidence>
<dbReference type="Gene3D" id="1.20.1560.10">
    <property type="entry name" value="ABC transporter type 1, transmembrane domain"/>
    <property type="match status" value="1"/>
</dbReference>
<feature type="transmembrane region" description="Helical" evidence="7">
    <location>
        <begin position="80"/>
        <end position="103"/>
    </location>
</feature>
<dbReference type="PANTHER" id="PTHR24221">
    <property type="entry name" value="ATP-BINDING CASSETTE SUB-FAMILY B"/>
    <property type="match status" value="1"/>
</dbReference>
<dbReference type="GO" id="GO:0005524">
    <property type="term" value="F:ATP binding"/>
    <property type="evidence" value="ECO:0007669"/>
    <property type="project" value="UniProtKB-KW"/>
</dbReference>
<dbReference type="Gene3D" id="3.40.50.300">
    <property type="entry name" value="P-loop containing nucleotide triphosphate hydrolases"/>
    <property type="match status" value="1"/>
</dbReference>
<evidence type="ECO:0000313" key="10">
    <source>
        <dbReference type="EMBL" id="BAM45007.1"/>
    </source>
</evidence>
<proteinExistence type="predicted"/>
<sequence>MRMEATTNSFRMRLFYSVSSELNMCDLKLSQVMTEPSLAPALKPAFPKLLIGTLIAVLSGLAMLTALWGMMQLIGNLSAYWVIFSVTFWGVGAVFAGLSSWLVHDAEAGFSARLRRQVVHHLTRLPATTLAKQGDQKLKRLVSDDIATLHHMVAHLPSEIAIFVVIPVASIVLLLLLVGPMALWVLLPGAIASLYYLIVVPHVSKRDGAARMQVMLDIIAAADDYARGIRDNRIYGQQSGALTAYTQSAQHFTQNMVSWVSKVATLAAVAIALLQAVATFAIAYLVAYQYDSMTLAAILFFSLAIVTPSLRLGHGLDYVAAGRAAATRLALFLKEPTLPSGHIQQLKGNAPLEIVEASFVIDGQSVFEKMSYSFPPQSITAITGPSGVGKTTLLRALAGLAVLEKGVVRVAETDLSELHETLRHQKILFIPQGGDVLATTVRQNLVLSAVDATDEQLEQALFKAQLKVDLDADASLLSGGEKQRIGIARAFLSSASVILLDEPTSALDDANTERLMLELNDLAKKQNKTIVIVTHDLALAAGLDSRLVLDAINDAGRTL</sequence>
<reference evidence="10" key="1">
    <citation type="journal article" date="2013" name="Microbiology (Mosc.)">
        <title>Identification and characterization of a cluster of genes involved in biosynthesis and transport of acinetoferrin, a siderophore produced by Acinetobacter haemolyticus ATCC 17906T.</title>
        <authorList>
            <person name="Funahashi T."/>
            <person name="Tanabe T."/>
            <person name="Maki J."/>
            <person name="Miyamoto K."/>
            <person name="Tsujibo H."/>
            <person name="Yamamoto S."/>
        </authorList>
    </citation>
    <scope>NUCLEOTIDE SEQUENCE</scope>
    <source>
        <strain evidence="10">ATCC 17906</strain>
    </source>
</reference>
<dbReference type="PROSITE" id="PS50929">
    <property type="entry name" value="ABC_TM1F"/>
    <property type="match status" value="1"/>
</dbReference>
<dbReference type="GO" id="GO:0140359">
    <property type="term" value="F:ABC-type transporter activity"/>
    <property type="evidence" value="ECO:0007669"/>
    <property type="project" value="InterPro"/>
</dbReference>
<keyword evidence="3" id="KW-0547">Nucleotide-binding</keyword>
<evidence type="ECO:0000256" key="7">
    <source>
        <dbReference type="SAM" id="Phobius"/>
    </source>
</evidence>
<dbReference type="SUPFAM" id="SSF90123">
    <property type="entry name" value="ABC transporter transmembrane region"/>
    <property type="match status" value="1"/>
</dbReference>
<dbReference type="InterPro" id="IPR011527">
    <property type="entry name" value="ABC1_TM_dom"/>
</dbReference>
<dbReference type="InterPro" id="IPR017871">
    <property type="entry name" value="ABC_transporter-like_CS"/>
</dbReference>
<dbReference type="GO" id="GO:0016887">
    <property type="term" value="F:ATP hydrolysis activity"/>
    <property type="evidence" value="ECO:0007669"/>
    <property type="project" value="InterPro"/>
</dbReference>
<dbReference type="SUPFAM" id="SSF52540">
    <property type="entry name" value="P-loop containing nucleoside triphosphate hydrolases"/>
    <property type="match status" value="1"/>
</dbReference>
<dbReference type="InterPro" id="IPR039421">
    <property type="entry name" value="Type_1_exporter"/>
</dbReference>
<feature type="transmembrane region" description="Helical" evidence="7">
    <location>
        <begin position="293"/>
        <end position="313"/>
    </location>
</feature>
<dbReference type="InterPro" id="IPR027417">
    <property type="entry name" value="P-loop_NTPase"/>
</dbReference>
<feature type="transmembrane region" description="Helical" evidence="7">
    <location>
        <begin position="184"/>
        <end position="203"/>
    </location>
</feature>
<dbReference type="PROSITE" id="PS50893">
    <property type="entry name" value="ABC_TRANSPORTER_2"/>
    <property type="match status" value="1"/>
</dbReference>
<evidence type="ECO:0000256" key="3">
    <source>
        <dbReference type="ARBA" id="ARBA00022741"/>
    </source>
</evidence>
<name>K0J2K4_ACIHA</name>
<feature type="transmembrane region" description="Helical" evidence="7">
    <location>
        <begin position="160"/>
        <end position="178"/>
    </location>
</feature>
<dbReference type="InterPro" id="IPR003439">
    <property type="entry name" value="ABC_transporter-like_ATP-bd"/>
</dbReference>
<evidence type="ECO:0000256" key="6">
    <source>
        <dbReference type="ARBA" id="ARBA00023136"/>
    </source>
</evidence>
<dbReference type="PANTHER" id="PTHR24221:SF261">
    <property type="entry name" value="GLUTATHIONE_L-CYSTEINE TRANSPORT SYSTEM ATP-BINDING_PERMEASE PROTEIN CYDD"/>
    <property type="match status" value="1"/>
</dbReference>
<evidence type="ECO:0000256" key="4">
    <source>
        <dbReference type="ARBA" id="ARBA00022840"/>
    </source>
</evidence>
<dbReference type="SMART" id="SM00382">
    <property type="entry name" value="AAA"/>
    <property type="match status" value="1"/>
</dbReference>
<keyword evidence="6 7" id="KW-0472">Membrane</keyword>
<evidence type="ECO:0000259" key="9">
    <source>
        <dbReference type="PROSITE" id="PS50929"/>
    </source>
</evidence>
<keyword evidence="5 7" id="KW-1133">Transmembrane helix</keyword>